<evidence type="ECO:0000256" key="3">
    <source>
        <dbReference type="ARBA" id="ARBA00022964"/>
    </source>
</evidence>
<keyword evidence="9" id="KW-1185">Reference proteome</keyword>
<proteinExistence type="inferred from homology"/>
<dbReference type="SUPFAM" id="SSF51197">
    <property type="entry name" value="Clavaminate synthase-like"/>
    <property type="match status" value="1"/>
</dbReference>
<dbReference type="PANTHER" id="PTHR43779">
    <property type="entry name" value="DIOXYGENASE RV0097-RELATED"/>
    <property type="match status" value="1"/>
</dbReference>
<keyword evidence="2" id="KW-0479">Metal-binding</keyword>
<comment type="similarity">
    <text evidence="1">Belongs to the TfdA dioxygenase family.</text>
</comment>
<feature type="domain" description="TauD/TfdA-like" evidence="7">
    <location>
        <begin position="5"/>
        <end position="280"/>
    </location>
</feature>
<dbReference type="Proteomes" id="UP000366065">
    <property type="component" value="Unassembled WGS sequence"/>
</dbReference>
<dbReference type="Pfam" id="PF02668">
    <property type="entry name" value="TauD"/>
    <property type="match status" value="1"/>
</dbReference>
<keyword evidence="5" id="KW-0408">Iron</keyword>
<comment type="caution">
    <text evidence="8">The sequence shown here is derived from an EMBL/GenBank/DDBJ whole genome shotgun (WGS) entry which is preliminary data.</text>
</comment>
<evidence type="ECO:0000313" key="8">
    <source>
        <dbReference type="EMBL" id="VVE26366.1"/>
    </source>
</evidence>
<evidence type="ECO:0000256" key="6">
    <source>
        <dbReference type="SAM" id="MobiDB-lite"/>
    </source>
</evidence>
<reference evidence="8 9" key="1">
    <citation type="submission" date="2019-08" db="EMBL/GenBank/DDBJ databases">
        <authorList>
            <person name="Peeters C."/>
        </authorList>
    </citation>
    <scope>NUCLEOTIDE SEQUENCE [LARGE SCALE GENOMIC DNA]</scope>
    <source>
        <strain evidence="8 9">LMG 20602</strain>
    </source>
</reference>
<evidence type="ECO:0000256" key="1">
    <source>
        <dbReference type="ARBA" id="ARBA00005896"/>
    </source>
</evidence>
<dbReference type="Gene3D" id="3.60.130.10">
    <property type="entry name" value="Clavaminate synthase-like"/>
    <property type="match status" value="1"/>
</dbReference>
<evidence type="ECO:0000256" key="2">
    <source>
        <dbReference type="ARBA" id="ARBA00022723"/>
    </source>
</evidence>
<accession>A0ABY6W4U9</accession>
<keyword evidence="4" id="KW-0560">Oxidoreductase</keyword>
<dbReference type="RefSeq" id="WP_150722222.1">
    <property type="nucleotide sequence ID" value="NZ_CABPRV010000008.1"/>
</dbReference>
<sequence length="304" mass="34050">MKLEITPCKARLGAEVRGINLSHPLTTDARTAIETAIAEHAVLVFRNQPLSQDAQVALARSFGPLDLGLKRVKKTASRFRYDELLDISNVGVDGEIAARDTRRIVGNLANQLWHSDSSFQNPAARYSLLSAITVAPSGGDTEFCDLRAAWDALPEDWKRDVEGRDAVHYALHSRFMLGDTDYNEAQRAELPPVTWPLVRTHPDSGRKLLFVGAHACEVSGMTLAEGRMLLMDLLEHATQREFVYVHKWQPGDLVMWDNRSTLHRGRRYDLSVRREMRRTTTLDVDGSHDDADDVTNAARSPQLA</sequence>
<feature type="region of interest" description="Disordered" evidence="6">
    <location>
        <begin position="281"/>
        <end position="304"/>
    </location>
</feature>
<evidence type="ECO:0000313" key="9">
    <source>
        <dbReference type="Proteomes" id="UP000366065"/>
    </source>
</evidence>
<evidence type="ECO:0000256" key="4">
    <source>
        <dbReference type="ARBA" id="ARBA00023002"/>
    </source>
</evidence>
<organism evidence="8 9">
    <name type="scientific">Pandoraea capi</name>
    <dbReference type="NCBI Taxonomy" id="2508286"/>
    <lineage>
        <taxon>Bacteria</taxon>
        <taxon>Pseudomonadati</taxon>
        <taxon>Pseudomonadota</taxon>
        <taxon>Betaproteobacteria</taxon>
        <taxon>Burkholderiales</taxon>
        <taxon>Burkholderiaceae</taxon>
        <taxon>Pandoraea</taxon>
    </lineage>
</organism>
<evidence type="ECO:0000256" key="5">
    <source>
        <dbReference type="ARBA" id="ARBA00023004"/>
    </source>
</evidence>
<gene>
    <name evidence="8" type="ORF">PCA20602_03413</name>
</gene>
<dbReference type="GO" id="GO:0051213">
    <property type="term" value="F:dioxygenase activity"/>
    <property type="evidence" value="ECO:0007669"/>
    <property type="project" value="UniProtKB-KW"/>
</dbReference>
<keyword evidence="3 8" id="KW-0223">Dioxygenase</keyword>
<dbReference type="PANTHER" id="PTHR43779:SF3">
    <property type="entry name" value="(3R)-3-[(CARBOXYMETHYL)AMINO]FATTY ACID OXYGENASE_DECARBOXYLASE"/>
    <property type="match status" value="1"/>
</dbReference>
<dbReference type="EMBL" id="CABPRV010000008">
    <property type="protein sequence ID" value="VVE26366.1"/>
    <property type="molecule type" value="Genomic_DNA"/>
</dbReference>
<protein>
    <submittedName>
        <fullName evidence="8">2,4-dichlorophenoxyacetate dioxygenase</fullName>
    </submittedName>
</protein>
<dbReference type="InterPro" id="IPR051178">
    <property type="entry name" value="TfdA_dioxygenase"/>
</dbReference>
<dbReference type="InterPro" id="IPR042098">
    <property type="entry name" value="TauD-like_sf"/>
</dbReference>
<name>A0ABY6W4U9_9BURK</name>
<dbReference type="InterPro" id="IPR003819">
    <property type="entry name" value="TauD/TfdA-like"/>
</dbReference>
<evidence type="ECO:0000259" key="7">
    <source>
        <dbReference type="Pfam" id="PF02668"/>
    </source>
</evidence>